<keyword evidence="1" id="KW-0812">Transmembrane</keyword>
<sequence>MFKLYNYRLTRYLVLLMLFFNKKFTLFTTKQIFLFFSIIKNFILVEKL</sequence>
<dbReference type="AlphaFoldDB" id="A0A420E1B1"/>
<dbReference type="Proteomes" id="UP000285780">
    <property type="component" value="Unassembled WGS sequence"/>
</dbReference>
<comment type="caution">
    <text evidence="2">The sequence shown here is derived from an EMBL/GenBank/DDBJ whole genome shotgun (WGS) entry which is preliminary data.</text>
</comment>
<proteinExistence type="predicted"/>
<evidence type="ECO:0000313" key="3">
    <source>
        <dbReference type="Proteomes" id="UP000285780"/>
    </source>
</evidence>
<keyword evidence="1" id="KW-0472">Membrane</keyword>
<name>A0A420E1B1_9FLAO</name>
<accession>A0A420E1B1</accession>
<dbReference type="EMBL" id="RAQM01000008">
    <property type="protein sequence ID" value="RKF03860.1"/>
    <property type="molecule type" value="Genomic_DNA"/>
</dbReference>
<feature type="transmembrane region" description="Helical" evidence="1">
    <location>
        <begin position="12"/>
        <end position="39"/>
    </location>
</feature>
<keyword evidence="1" id="KW-1133">Transmembrane helix</keyword>
<keyword evidence="3" id="KW-1185">Reference proteome</keyword>
<evidence type="ECO:0000256" key="1">
    <source>
        <dbReference type="SAM" id="Phobius"/>
    </source>
</evidence>
<gene>
    <name evidence="2" type="ORF">C8N26_1489</name>
</gene>
<protein>
    <submittedName>
        <fullName evidence="2">Uncharacterized protein</fullName>
    </submittedName>
</protein>
<organism evidence="2 3">
    <name type="scientific">Tenacibaculum lutimaris</name>
    <dbReference type="NCBI Taxonomy" id="285258"/>
    <lineage>
        <taxon>Bacteria</taxon>
        <taxon>Pseudomonadati</taxon>
        <taxon>Bacteroidota</taxon>
        <taxon>Flavobacteriia</taxon>
        <taxon>Flavobacteriales</taxon>
        <taxon>Flavobacteriaceae</taxon>
        <taxon>Tenacibaculum</taxon>
    </lineage>
</organism>
<reference evidence="2 3" key="1">
    <citation type="submission" date="2018-09" db="EMBL/GenBank/DDBJ databases">
        <title>Genomic Encyclopedia of Archaeal and Bacterial Type Strains, Phase II (KMG-II): from individual species to whole genera.</title>
        <authorList>
            <person name="Goeker M."/>
        </authorList>
    </citation>
    <scope>NUCLEOTIDE SEQUENCE [LARGE SCALE GENOMIC DNA]</scope>
    <source>
        <strain evidence="2 3">DSM 16505</strain>
    </source>
</reference>
<evidence type="ECO:0000313" key="2">
    <source>
        <dbReference type="EMBL" id="RKF03860.1"/>
    </source>
</evidence>